<feature type="transmembrane region" description="Helical" evidence="2">
    <location>
        <begin position="206"/>
        <end position="223"/>
    </location>
</feature>
<evidence type="ECO:0000256" key="1">
    <source>
        <dbReference type="SAM" id="MobiDB-lite"/>
    </source>
</evidence>
<keyword evidence="2" id="KW-0812">Transmembrane</keyword>
<organism evidence="3 4">
    <name type="scientific">Phialemonium thermophilum</name>
    <dbReference type="NCBI Taxonomy" id="223376"/>
    <lineage>
        <taxon>Eukaryota</taxon>
        <taxon>Fungi</taxon>
        <taxon>Dikarya</taxon>
        <taxon>Ascomycota</taxon>
        <taxon>Pezizomycotina</taxon>
        <taxon>Sordariomycetes</taxon>
        <taxon>Sordariomycetidae</taxon>
        <taxon>Cephalothecales</taxon>
        <taxon>Cephalothecaceae</taxon>
        <taxon>Phialemonium</taxon>
    </lineage>
</organism>
<dbReference type="EMBL" id="JAZHXJ010001105">
    <property type="protein sequence ID" value="KAL1845438.1"/>
    <property type="molecule type" value="Genomic_DNA"/>
</dbReference>
<keyword evidence="4" id="KW-1185">Reference proteome</keyword>
<keyword evidence="2" id="KW-1133">Transmembrane helix</keyword>
<feature type="compositionally biased region" description="Basic and acidic residues" evidence="1">
    <location>
        <begin position="49"/>
        <end position="68"/>
    </location>
</feature>
<evidence type="ECO:0000313" key="3">
    <source>
        <dbReference type="EMBL" id="KAL1845438.1"/>
    </source>
</evidence>
<sequence length="252" mass="27137">MPPSRAWEGVAAAAAEMPKVAGPVAAVHPLRDVEGGLGAERSLLHERVGDLEAKRSRHAREAGREVGRSRPRGTAVAQGEVHNQSLPARSAAPRHPSISCETEAGREGEPRRRQTRARREQRRLARRQAGAAAAVVVDAVESVGRTVRMVVVVAAAAAAVAAVTMQAAQVVPAGHTSSGAGRPPGTRAAVAALRPGCRPFCCRNTWFVYFFFFLTLLWLRTWGGSARLRISPRQGKTRNKRERVPSRCARSK</sequence>
<feature type="compositionally biased region" description="Basic residues" evidence="1">
    <location>
        <begin position="113"/>
        <end position="125"/>
    </location>
</feature>
<comment type="caution">
    <text evidence="3">The sequence shown here is derived from an EMBL/GenBank/DDBJ whole genome shotgun (WGS) entry which is preliminary data.</text>
</comment>
<accession>A0ABR3VUU5</accession>
<reference evidence="3 4" key="1">
    <citation type="journal article" date="2024" name="Commun. Biol.">
        <title>Comparative genomic analysis of thermophilic fungi reveals convergent evolutionary adaptations and gene losses.</title>
        <authorList>
            <person name="Steindorff A.S."/>
            <person name="Aguilar-Pontes M.V."/>
            <person name="Robinson A.J."/>
            <person name="Andreopoulos B."/>
            <person name="LaButti K."/>
            <person name="Kuo A."/>
            <person name="Mondo S."/>
            <person name="Riley R."/>
            <person name="Otillar R."/>
            <person name="Haridas S."/>
            <person name="Lipzen A."/>
            <person name="Grimwood J."/>
            <person name="Schmutz J."/>
            <person name="Clum A."/>
            <person name="Reid I.D."/>
            <person name="Moisan M.C."/>
            <person name="Butler G."/>
            <person name="Nguyen T.T.M."/>
            <person name="Dewar K."/>
            <person name="Conant G."/>
            <person name="Drula E."/>
            <person name="Henrissat B."/>
            <person name="Hansel C."/>
            <person name="Singer S."/>
            <person name="Hutchinson M.I."/>
            <person name="de Vries R.P."/>
            <person name="Natvig D.O."/>
            <person name="Powell A.J."/>
            <person name="Tsang A."/>
            <person name="Grigoriev I.V."/>
        </authorList>
    </citation>
    <scope>NUCLEOTIDE SEQUENCE [LARGE SCALE GENOMIC DNA]</scope>
    <source>
        <strain evidence="3 4">ATCC 24622</strain>
    </source>
</reference>
<dbReference type="Proteomes" id="UP001586593">
    <property type="component" value="Unassembled WGS sequence"/>
</dbReference>
<feature type="region of interest" description="Disordered" evidence="1">
    <location>
        <begin position="233"/>
        <end position="252"/>
    </location>
</feature>
<name>A0ABR3VUU5_9PEZI</name>
<gene>
    <name evidence="3" type="ORF">VTK73DRAFT_559</name>
</gene>
<keyword evidence="2" id="KW-0472">Membrane</keyword>
<protein>
    <submittedName>
        <fullName evidence="3">Uncharacterized protein</fullName>
    </submittedName>
</protein>
<proteinExistence type="predicted"/>
<evidence type="ECO:0000256" key="2">
    <source>
        <dbReference type="SAM" id="Phobius"/>
    </source>
</evidence>
<feature type="region of interest" description="Disordered" evidence="1">
    <location>
        <begin position="49"/>
        <end position="125"/>
    </location>
</feature>
<evidence type="ECO:0000313" key="4">
    <source>
        <dbReference type="Proteomes" id="UP001586593"/>
    </source>
</evidence>
<feature type="compositionally biased region" description="Basic and acidic residues" evidence="1">
    <location>
        <begin position="103"/>
        <end position="112"/>
    </location>
</feature>